<accession>A0A371E1B3</accession>
<organism evidence="1 2">
    <name type="scientific">Mucuna pruriens</name>
    <name type="common">Velvet bean</name>
    <name type="synonym">Dolichos pruriens</name>
    <dbReference type="NCBI Taxonomy" id="157652"/>
    <lineage>
        <taxon>Eukaryota</taxon>
        <taxon>Viridiplantae</taxon>
        <taxon>Streptophyta</taxon>
        <taxon>Embryophyta</taxon>
        <taxon>Tracheophyta</taxon>
        <taxon>Spermatophyta</taxon>
        <taxon>Magnoliopsida</taxon>
        <taxon>eudicotyledons</taxon>
        <taxon>Gunneridae</taxon>
        <taxon>Pentapetalae</taxon>
        <taxon>rosids</taxon>
        <taxon>fabids</taxon>
        <taxon>Fabales</taxon>
        <taxon>Fabaceae</taxon>
        <taxon>Papilionoideae</taxon>
        <taxon>50 kb inversion clade</taxon>
        <taxon>NPAAA clade</taxon>
        <taxon>indigoferoid/millettioid clade</taxon>
        <taxon>Phaseoleae</taxon>
        <taxon>Mucuna</taxon>
    </lineage>
</organism>
<evidence type="ECO:0000313" key="1">
    <source>
        <dbReference type="EMBL" id="RDX58572.1"/>
    </source>
</evidence>
<dbReference type="EMBL" id="QJKJ01017351">
    <property type="protein sequence ID" value="RDX58572.1"/>
    <property type="molecule type" value="Genomic_DNA"/>
</dbReference>
<evidence type="ECO:0000313" key="2">
    <source>
        <dbReference type="Proteomes" id="UP000257109"/>
    </source>
</evidence>
<name>A0A371E1B3_MUCPR</name>
<comment type="caution">
    <text evidence="1">The sequence shown here is derived from an EMBL/GenBank/DDBJ whole genome shotgun (WGS) entry which is preliminary data.</text>
</comment>
<gene>
    <name evidence="1" type="ORF">CR513_62098</name>
</gene>
<protein>
    <submittedName>
        <fullName evidence="1">Uncharacterized protein</fullName>
    </submittedName>
</protein>
<proteinExistence type="predicted"/>
<dbReference type="Proteomes" id="UP000257109">
    <property type="component" value="Unassembled WGS sequence"/>
</dbReference>
<feature type="non-terminal residue" evidence="1">
    <location>
        <position position="1"/>
    </location>
</feature>
<keyword evidence="2" id="KW-1185">Reference proteome</keyword>
<sequence>SYIELQTSKLDNISDSGKLRQRPTTSFFQPSSIVFSVKNTREITAYAPTMYLFLSHVLRLYANHISPRFWEGLNRQVLVVSHGSNVTPTSIRVGKEIHGEVMDDAFYKVMLPHSGQEHPVFFCWSMVQRHQLLPPFNKGDDHHSRLYDISPTSTYS</sequence>
<feature type="non-terminal residue" evidence="1">
    <location>
        <position position="156"/>
    </location>
</feature>
<dbReference type="AlphaFoldDB" id="A0A371E1B3"/>
<reference evidence="1" key="1">
    <citation type="submission" date="2018-05" db="EMBL/GenBank/DDBJ databases">
        <title>Draft genome of Mucuna pruriens seed.</title>
        <authorList>
            <person name="Nnadi N.E."/>
            <person name="Vos R."/>
            <person name="Hasami M.H."/>
            <person name="Devisetty U.K."/>
            <person name="Aguiy J.C."/>
        </authorList>
    </citation>
    <scope>NUCLEOTIDE SEQUENCE [LARGE SCALE GENOMIC DNA]</scope>
    <source>
        <strain evidence="1">JCA_2017</strain>
    </source>
</reference>